<accession>A0A5C6F4V2</accession>
<dbReference type="Proteomes" id="UP000318288">
    <property type="component" value="Unassembled WGS sequence"/>
</dbReference>
<evidence type="ECO:0000313" key="3">
    <source>
        <dbReference type="Proteomes" id="UP000318288"/>
    </source>
</evidence>
<evidence type="ECO:0000256" key="1">
    <source>
        <dbReference type="SAM" id="SignalP"/>
    </source>
</evidence>
<dbReference type="AlphaFoldDB" id="A0A5C6F4V2"/>
<comment type="caution">
    <text evidence="2">The sequence shown here is derived from an EMBL/GenBank/DDBJ whole genome shotgun (WGS) entry which is preliminary data.</text>
</comment>
<keyword evidence="1" id="KW-0732">Signal</keyword>
<sequence precursor="true">MKVRSVLLFATLILLVCQGCGSNESSTVIMPGEDYQLSEQEKANAQLEMEMRKSGE</sequence>
<protein>
    <recommendedName>
        <fullName evidence="4">Secreted protein</fullName>
    </recommendedName>
</protein>
<evidence type="ECO:0000313" key="2">
    <source>
        <dbReference type="EMBL" id="TWU56783.1"/>
    </source>
</evidence>
<keyword evidence="3" id="KW-1185">Reference proteome</keyword>
<evidence type="ECO:0008006" key="4">
    <source>
        <dbReference type="Google" id="ProtNLM"/>
    </source>
</evidence>
<gene>
    <name evidence="2" type="ORF">Poly51_27000</name>
</gene>
<feature type="chain" id="PRO_5022884165" description="Secreted protein" evidence="1">
    <location>
        <begin position="23"/>
        <end position="56"/>
    </location>
</feature>
<reference evidence="2 3" key="1">
    <citation type="submission" date="2019-02" db="EMBL/GenBank/DDBJ databases">
        <title>Deep-cultivation of Planctomycetes and their phenomic and genomic characterization uncovers novel biology.</title>
        <authorList>
            <person name="Wiegand S."/>
            <person name="Jogler M."/>
            <person name="Boedeker C."/>
            <person name="Pinto D."/>
            <person name="Vollmers J."/>
            <person name="Rivas-Marin E."/>
            <person name="Kohn T."/>
            <person name="Peeters S.H."/>
            <person name="Heuer A."/>
            <person name="Rast P."/>
            <person name="Oberbeckmann S."/>
            <person name="Bunk B."/>
            <person name="Jeske O."/>
            <person name="Meyerdierks A."/>
            <person name="Storesund J.E."/>
            <person name="Kallscheuer N."/>
            <person name="Luecker S."/>
            <person name="Lage O.M."/>
            <person name="Pohl T."/>
            <person name="Merkel B.J."/>
            <person name="Hornburger P."/>
            <person name="Mueller R.-W."/>
            <person name="Bruemmer F."/>
            <person name="Labrenz M."/>
            <person name="Spormann A.M."/>
            <person name="Op Den Camp H."/>
            <person name="Overmann J."/>
            <person name="Amann R."/>
            <person name="Jetten M.S.M."/>
            <person name="Mascher T."/>
            <person name="Medema M.H."/>
            <person name="Devos D.P."/>
            <person name="Kaster A.-K."/>
            <person name="Ovreas L."/>
            <person name="Rohde M."/>
            <person name="Galperin M.Y."/>
            <person name="Jogler C."/>
        </authorList>
    </citation>
    <scope>NUCLEOTIDE SEQUENCE [LARGE SCALE GENOMIC DNA]</scope>
    <source>
        <strain evidence="2 3">Poly51</strain>
    </source>
</reference>
<feature type="signal peptide" evidence="1">
    <location>
        <begin position="1"/>
        <end position="22"/>
    </location>
</feature>
<organism evidence="2 3">
    <name type="scientific">Rubripirellula tenax</name>
    <dbReference type="NCBI Taxonomy" id="2528015"/>
    <lineage>
        <taxon>Bacteria</taxon>
        <taxon>Pseudomonadati</taxon>
        <taxon>Planctomycetota</taxon>
        <taxon>Planctomycetia</taxon>
        <taxon>Pirellulales</taxon>
        <taxon>Pirellulaceae</taxon>
        <taxon>Rubripirellula</taxon>
    </lineage>
</organism>
<dbReference type="EMBL" id="SJPW01000003">
    <property type="protein sequence ID" value="TWU56783.1"/>
    <property type="molecule type" value="Genomic_DNA"/>
</dbReference>
<proteinExistence type="predicted"/>
<name>A0A5C6F4V2_9BACT</name>